<dbReference type="PANTHER" id="PTHR32347:SF23">
    <property type="entry name" value="BLL5650 PROTEIN"/>
    <property type="match status" value="1"/>
</dbReference>
<evidence type="ECO:0000313" key="5">
    <source>
        <dbReference type="Proteomes" id="UP000323917"/>
    </source>
</evidence>
<keyword evidence="5" id="KW-1185">Reference proteome</keyword>
<protein>
    <submittedName>
        <fullName evidence="4">Multidrug resistance protein MdtN</fullName>
    </submittedName>
</protein>
<dbReference type="EMBL" id="CP042913">
    <property type="protein sequence ID" value="QEG36341.1"/>
    <property type="molecule type" value="Genomic_DNA"/>
</dbReference>
<dbReference type="Gene3D" id="2.40.30.170">
    <property type="match status" value="1"/>
</dbReference>
<comment type="subcellular location">
    <subcellularLocation>
        <location evidence="1">Cell envelope</location>
    </subcellularLocation>
</comment>
<dbReference type="OrthoDB" id="9806939at2"/>
<dbReference type="Proteomes" id="UP000323917">
    <property type="component" value="Chromosome"/>
</dbReference>
<dbReference type="InterPro" id="IPR050465">
    <property type="entry name" value="UPF0194_transport"/>
</dbReference>
<accession>A0A5B9QQD7</accession>
<feature type="coiled-coil region" evidence="3">
    <location>
        <begin position="426"/>
        <end position="486"/>
    </location>
</feature>
<dbReference type="RefSeq" id="WP_148074699.1">
    <property type="nucleotide sequence ID" value="NZ_CP042913.1"/>
</dbReference>
<dbReference type="PANTHER" id="PTHR32347">
    <property type="entry name" value="EFFLUX SYSTEM COMPONENT YKNX-RELATED"/>
    <property type="match status" value="1"/>
</dbReference>
<dbReference type="KEGG" id="bgok:Pr1d_36540"/>
<dbReference type="GO" id="GO:0030313">
    <property type="term" value="C:cell envelope"/>
    <property type="evidence" value="ECO:0007669"/>
    <property type="project" value="UniProtKB-SubCell"/>
</dbReference>
<reference evidence="4 5" key="1">
    <citation type="submission" date="2019-08" db="EMBL/GenBank/DDBJ databases">
        <title>Deep-cultivation of Planctomycetes and their phenomic and genomic characterization uncovers novel biology.</title>
        <authorList>
            <person name="Wiegand S."/>
            <person name="Jogler M."/>
            <person name="Boedeker C."/>
            <person name="Pinto D."/>
            <person name="Vollmers J."/>
            <person name="Rivas-Marin E."/>
            <person name="Kohn T."/>
            <person name="Peeters S.H."/>
            <person name="Heuer A."/>
            <person name="Rast P."/>
            <person name="Oberbeckmann S."/>
            <person name="Bunk B."/>
            <person name="Jeske O."/>
            <person name="Meyerdierks A."/>
            <person name="Storesund J.E."/>
            <person name="Kallscheuer N."/>
            <person name="Luecker S."/>
            <person name="Lage O.M."/>
            <person name="Pohl T."/>
            <person name="Merkel B.J."/>
            <person name="Hornburger P."/>
            <person name="Mueller R.-W."/>
            <person name="Bruemmer F."/>
            <person name="Labrenz M."/>
            <person name="Spormann A.M."/>
            <person name="Op den Camp H."/>
            <person name="Overmann J."/>
            <person name="Amann R."/>
            <person name="Jetten M.S.M."/>
            <person name="Mascher T."/>
            <person name="Medema M.H."/>
            <person name="Devos D.P."/>
            <person name="Kaster A.-K."/>
            <person name="Ovreas L."/>
            <person name="Rohde M."/>
            <person name="Galperin M.Y."/>
            <person name="Jogler C."/>
        </authorList>
    </citation>
    <scope>NUCLEOTIDE SEQUENCE [LARGE SCALE GENOMIC DNA]</scope>
    <source>
        <strain evidence="4 5">Pr1d</strain>
    </source>
</reference>
<dbReference type="Gene3D" id="3.30.450.40">
    <property type="match status" value="1"/>
</dbReference>
<evidence type="ECO:0000313" key="4">
    <source>
        <dbReference type="EMBL" id="QEG36341.1"/>
    </source>
</evidence>
<keyword evidence="2 3" id="KW-0175">Coiled coil</keyword>
<evidence type="ECO:0000256" key="3">
    <source>
        <dbReference type="SAM" id="Coils"/>
    </source>
</evidence>
<dbReference type="AlphaFoldDB" id="A0A5B9QQD7"/>
<evidence type="ECO:0000256" key="2">
    <source>
        <dbReference type="ARBA" id="ARBA00023054"/>
    </source>
</evidence>
<gene>
    <name evidence="4" type="ORF">Pr1d_36540</name>
</gene>
<dbReference type="InterPro" id="IPR029016">
    <property type="entry name" value="GAF-like_dom_sf"/>
</dbReference>
<organism evidence="4 5">
    <name type="scientific">Bythopirellula goksoeyrii</name>
    <dbReference type="NCBI Taxonomy" id="1400387"/>
    <lineage>
        <taxon>Bacteria</taxon>
        <taxon>Pseudomonadati</taxon>
        <taxon>Planctomycetota</taxon>
        <taxon>Planctomycetia</taxon>
        <taxon>Pirellulales</taxon>
        <taxon>Lacipirellulaceae</taxon>
        <taxon>Bythopirellula</taxon>
    </lineage>
</organism>
<proteinExistence type="predicted"/>
<dbReference type="Gene3D" id="2.40.50.100">
    <property type="match status" value="1"/>
</dbReference>
<evidence type="ECO:0000256" key="1">
    <source>
        <dbReference type="ARBA" id="ARBA00004196"/>
    </source>
</evidence>
<name>A0A5B9QQD7_9BACT</name>
<dbReference type="SUPFAM" id="SSF111369">
    <property type="entry name" value="HlyD-like secretion proteins"/>
    <property type="match status" value="1"/>
</dbReference>
<sequence length="623" mass="67480">MSQSTQSPPVEKASESRALTHSASDLVASLKGCTSLRSAYMTGLKYIAEKFNSPFVALRLDVDSGTVEEHVASNNSATKAWSRHCDGMMLSSRYRENSQAKFFAAKRIKQTFAVLSVPLTNQEDGSIGAMAVVVVCDRRDLASALLSELFAITAIIDLQAQASRRPSGSKQETSALSKVAAHASLNEFCFTLTNSLKSNIACDQVALGLVRGKSVKLFCVSGFDDVFPRSPGSQQIQQAMCECLDAGDVVCYQAESESDESRVTTGHHLHKQWYASLGAFPVASIPLFVGEKCVAVVSLRNPGGNSFSRPLLTKVQELVTPMMPGLMLLERADQTAVQRALKETGSYAKSFTQPGSIRRKVLAAVLLVAAAWVIFGKTEYRIAVPCTVQSTGDLQLSAPFEGAIAEAFVRPGEEVTAGQVLVRMDTDALESQRNKLLAELRRANIATLQASTNGNVAEAAESQADRDIAKVQLEVVERKLAEATIRAPSNGIILEGQLNPRLGEIVSLGEPLLRFAPSGRWDVDILVPDSSAAEIQIGQLVNVAVSARPEITNPMRIVQINAESQVEQGQNVFAAEAEFEGSPPKWLRAGMTGVARVEVGRRPVWWVWAHRVIDSVRLQLWKL</sequence>